<dbReference type="PATRIC" id="fig|291331.8.peg.5052"/>
<dbReference type="AlphaFoldDB" id="A0A0K0GRK0"/>
<accession>A0A0K0GRK0</accession>
<dbReference type="Gene3D" id="1.10.10.10">
    <property type="entry name" value="Winged helix-like DNA-binding domain superfamily/Winged helix DNA-binding domain"/>
    <property type="match status" value="1"/>
</dbReference>
<dbReference type="SUPFAM" id="SSF53067">
    <property type="entry name" value="Actin-like ATPase domain"/>
    <property type="match status" value="1"/>
</dbReference>
<dbReference type="Proteomes" id="UP000001740">
    <property type="component" value="Chromosome"/>
</dbReference>
<dbReference type="PANTHER" id="PTHR18964">
    <property type="entry name" value="ROK (REPRESSOR, ORF, KINASE) FAMILY"/>
    <property type="match status" value="1"/>
</dbReference>
<gene>
    <name evidence="1" type="ordered locus">PXO_03250</name>
</gene>
<proteinExistence type="predicted"/>
<dbReference type="Gene3D" id="3.30.420.40">
    <property type="match status" value="1"/>
</dbReference>
<sequence>MPPKWVSWRRPYDTAGYAVISRRRVAAALASASQPERQRADRLRVAGVLTRAQLSRGTGLTVQTAVRLIEDLQARGMVQMGEAVARSGRGKPAMAVSLNPGYGHTLGISIATDARTLALADLSGSVLAVSEVALTDDTLCGVLTRLQAADATLLACVDAAGTRLGIGVAMSGFFTGDDAFINPPEPLRALGWIALCSWLAEAFGQPVRMDNDGSVAAAGEAMLSVGQRHRDVA</sequence>
<dbReference type="InterPro" id="IPR043129">
    <property type="entry name" value="ATPase_NBD"/>
</dbReference>
<dbReference type="eggNOG" id="COG1940">
    <property type="taxonomic scope" value="Bacteria"/>
</dbReference>
<dbReference type="EMBL" id="CP000967">
    <property type="protein sequence ID" value="ACD61565.1"/>
    <property type="molecule type" value="Genomic_DNA"/>
</dbReference>
<dbReference type="GO" id="GO:0009384">
    <property type="term" value="F:N-acylmannosamine kinase activity"/>
    <property type="evidence" value="ECO:0007669"/>
    <property type="project" value="TreeGrafter"/>
</dbReference>
<name>A0A0K0GRK0_XANOP</name>
<evidence type="ECO:0000313" key="1">
    <source>
        <dbReference type="EMBL" id="ACD61565.1"/>
    </source>
</evidence>
<evidence type="ECO:0000313" key="2">
    <source>
        <dbReference type="Proteomes" id="UP000001740"/>
    </source>
</evidence>
<dbReference type="PANTHER" id="PTHR18964:SF169">
    <property type="entry name" value="N-ACETYLMANNOSAMINE KINASE"/>
    <property type="match status" value="1"/>
</dbReference>
<dbReference type="SUPFAM" id="SSF46785">
    <property type="entry name" value="Winged helix' DNA-binding domain"/>
    <property type="match status" value="1"/>
</dbReference>
<dbReference type="GO" id="GO:0019262">
    <property type="term" value="P:N-acetylneuraminate catabolic process"/>
    <property type="evidence" value="ECO:0007669"/>
    <property type="project" value="TreeGrafter"/>
</dbReference>
<dbReference type="InterPro" id="IPR036390">
    <property type="entry name" value="WH_DNA-bd_sf"/>
</dbReference>
<reference evidence="1 2" key="1">
    <citation type="journal article" date="2008" name="BMC Genomics">
        <title>Genome sequence and rapid evolution of the rice pathogen Xanthomonas oryzae pv. oryzae PXO99A.</title>
        <authorList>
            <person name="Salzberg S.L."/>
            <person name="Sommer D.D."/>
            <person name="Schatz M.C."/>
            <person name="Phillippy A.M."/>
            <person name="Rabinowicz P.D."/>
            <person name="Tsuge S."/>
            <person name="Furutani A."/>
            <person name="Ochiai H."/>
            <person name="Delcher A.L."/>
            <person name="Kelley D."/>
            <person name="Madupu R."/>
            <person name="Puiu D."/>
            <person name="Radune D."/>
            <person name="Shumway M."/>
            <person name="Trapnell C."/>
            <person name="Aparna G."/>
            <person name="Jha G."/>
            <person name="Pandey A."/>
            <person name="Patil P.B."/>
            <person name="Ishihara H."/>
            <person name="Meyer D.F."/>
            <person name="Szurek B."/>
            <person name="Verdier V."/>
            <person name="Koebnik R."/>
            <person name="Dow J.M."/>
            <person name="Ryan R.P."/>
            <person name="Hirata H."/>
            <person name="Tsuyumu S."/>
            <person name="Won Lee S."/>
            <person name="Seo Y.S."/>
            <person name="Sriariyanum M."/>
            <person name="Ronald P.C."/>
            <person name="Sonti R.V."/>
            <person name="Van Sluys M.A."/>
            <person name="Leach J.E."/>
            <person name="White F.F."/>
            <person name="Bogdanove A.J."/>
        </authorList>
    </citation>
    <scope>NUCLEOTIDE SEQUENCE [LARGE SCALE GENOMIC DNA]</scope>
    <source>
        <strain evidence="1 2">PXO99A</strain>
    </source>
</reference>
<dbReference type="InterPro" id="IPR036388">
    <property type="entry name" value="WH-like_DNA-bd_sf"/>
</dbReference>
<organism evidence="1 2">
    <name type="scientific">Xanthomonas oryzae pv. oryzae (strain PXO99A)</name>
    <dbReference type="NCBI Taxonomy" id="360094"/>
    <lineage>
        <taxon>Bacteria</taxon>
        <taxon>Pseudomonadati</taxon>
        <taxon>Pseudomonadota</taxon>
        <taxon>Gammaproteobacteria</taxon>
        <taxon>Lysobacterales</taxon>
        <taxon>Lysobacteraceae</taxon>
        <taxon>Xanthomonas</taxon>
    </lineage>
</organism>
<dbReference type="InterPro" id="IPR000600">
    <property type="entry name" value="ROK"/>
</dbReference>
<dbReference type="KEGG" id="xop:PXO_03250"/>
<dbReference type="HOGENOM" id="CLU_1337069_0_0_6"/>
<protein>
    <submittedName>
        <fullName evidence="1">Transcriptional regulator</fullName>
    </submittedName>
</protein>